<keyword evidence="1" id="KW-0812">Transmembrane</keyword>
<sequence length="103" mass="11942">MIALLNLSCLFLGLISWLIPIIIIIMKKISNKKRYISIFISMSICLLSIYLQSLYIKYLININDWTALMDIIGTSIVLEFIMILVNIILNCTILILLNKYEEK</sequence>
<evidence type="ECO:0000313" key="2">
    <source>
        <dbReference type="EMBL" id="MBD7913565.1"/>
    </source>
</evidence>
<dbReference type="Proteomes" id="UP000640335">
    <property type="component" value="Unassembled WGS sequence"/>
</dbReference>
<evidence type="ECO:0000256" key="1">
    <source>
        <dbReference type="SAM" id="Phobius"/>
    </source>
</evidence>
<dbReference type="RefSeq" id="WP_191747327.1">
    <property type="nucleotide sequence ID" value="NZ_JACSQZ010000001.1"/>
</dbReference>
<evidence type="ECO:0000313" key="3">
    <source>
        <dbReference type="Proteomes" id="UP000640335"/>
    </source>
</evidence>
<feature type="transmembrane region" description="Helical" evidence="1">
    <location>
        <begin position="38"/>
        <end position="56"/>
    </location>
</feature>
<accession>A0ABR8PZH1</accession>
<keyword evidence="3" id="KW-1185">Reference proteome</keyword>
<comment type="caution">
    <text evidence="2">The sequence shown here is derived from an EMBL/GenBank/DDBJ whole genome shotgun (WGS) entry which is preliminary data.</text>
</comment>
<dbReference type="EMBL" id="JACSQZ010000001">
    <property type="protein sequence ID" value="MBD7913565.1"/>
    <property type="molecule type" value="Genomic_DNA"/>
</dbReference>
<keyword evidence="1" id="KW-0472">Membrane</keyword>
<feature type="transmembrane region" description="Helical" evidence="1">
    <location>
        <begin position="76"/>
        <end position="97"/>
    </location>
</feature>
<name>A0ABR8PZH1_9CLOT</name>
<proteinExistence type="predicted"/>
<organism evidence="2 3">
    <name type="scientific">Clostridium gallinarum</name>
    <dbReference type="NCBI Taxonomy" id="2762246"/>
    <lineage>
        <taxon>Bacteria</taxon>
        <taxon>Bacillati</taxon>
        <taxon>Bacillota</taxon>
        <taxon>Clostridia</taxon>
        <taxon>Eubacteriales</taxon>
        <taxon>Clostridiaceae</taxon>
        <taxon>Clostridium</taxon>
    </lineage>
</organism>
<gene>
    <name evidence="2" type="ORF">H9660_00240</name>
</gene>
<protein>
    <submittedName>
        <fullName evidence="2">Uncharacterized protein</fullName>
    </submittedName>
</protein>
<feature type="transmembrane region" description="Helical" evidence="1">
    <location>
        <begin position="6"/>
        <end position="26"/>
    </location>
</feature>
<keyword evidence="1" id="KW-1133">Transmembrane helix</keyword>
<reference evidence="2 3" key="1">
    <citation type="submission" date="2020-08" db="EMBL/GenBank/DDBJ databases">
        <title>A Genomic Blueprint of the Chicken Gut Microbiome.</title>
        <authorList>
            <person name="Gilroy R."/>
            <person name="Ravi A."/>
            <person name="Getino M."/>
            <person name="Pursley I."/>
            <person name="Horton D.L."/>
            <person name="Alikhan N.-F."/>
            <person name="Baker D."/>
            <person name="Gharbi K."/>
            <person name="Hall N."/>
            <person name="Watson M."/>
            <person name="Adriaenssens E.M."/>
            <person name="Foster-Nyarko E."/>
            <person name="Jarju S."/>
            <person name="Secka A."/>
            <person name="Antonio M."/>
            <person name="Oren A."/>
            <person name="Chaudhuri R."/>
            <person name="La Ragione R.M."/>
            <person name="Hildebrand F."/>
            <person name="Pallen M.J."/>
        </authorList>
    </citation>
    <scope>NUCLEOTIDE SEQUENCE [LARGE SCALE GENOMIC DNA]</scope>
    <source>
        <strain evidence="2 3">Sa3CUN1</strain>
    </source>
</reference>